<dbReference type="Pfam" id="PF07687">
    <property type="entry name" value="M20_dimer"/>
    <property type="match status" value="1"/>
</dbReference>
<dbReference type="AlphaFoldDB" id="A0A9D1WS65"/>
<keyword evidence="1" id="KW-0464">Manganese</keyword>
<reference evidence="3" key="2">
    <citation type="submission" date="2021-04" db="EMBL/GenBank/DDBJ databases">
        <authorList>
            <person name="Gilroy R."/>
        </authorList>
    </citation>
    <scope>NUCLEOTIDE SEQUENCE</scope>
    <source>
        <strain evidence="3">CHK188-5543</strain>
    </source>
</reference>
<dbReference type="Gene3D" id="3.30.70.360">
    <property type="match status" value="1"/>
</dbReference>
<dbReference type="SUPFAM" id="SSF55031">
    <property type="entry name" value="Bacterial exopeptidase dimerisation domain"/>
    <property type="match status" value="1"/>
</dbReference>
<dbReference type="Proteomes" id="UP000886800">
    <property type="component" value="Unassembled WGS sequence"/>
</dbReference>
<proteinExistence type="predicted"/>
<dbReference type="PANTHER" id="PTHR11014">
    <property type="entry name" value="PEPTIDASE M20 FAMILY MEMBER"/>
    <property type="match status" value="1"/>
</dbReference>
<dbReference type="InterPro" id="IPR011650">
    <property type="entry name" value="Peptidase_M20_dimer"/>
</dbReference>
<feature type="binding site" evidence="1">
    <location>
        <position position="109"/>
    </location>
    <ligand>
        <name>Mn(2+)</name>
        <dbReference type="ChEBI" id="CHEBI:29035"/>
        <label>2</label>
    </ligand>
</feature>
<dbReference type="InterPro" id="IPR017439">
    <property type="entry name" value="Amidohydrolase"/>
</dbReference>
<evidence type="ECO:0000259" key="2">
    <source>
        <dbReference type="Pfam" id="PF07687"/>
    </source>
</evidence>
<feature type="binding site" evidence="1">
    <location>
        <position position="370"/>
    </location>
    <ligand>
        <name>Mn(2+)</name>
        <dbReference type="ChEBI" id="CHEBI:29035"/>
        <label>2</label>
    </ligand>
</feature>
<dbReference type="GO" id="GO:0016787">
    <property type="term" value="F:hydrolase activity"/>
    <property type="evidence" value="ECO:0007669"/>
    <property type="project" value="InterPro"/>
</dbReference>
<feature type="binding site" evidence="1">
    <location>
        <position position="169"/>
    </location>
    <ligand>
        <name>Mn(2+)</name>
        <dbReference type="ChEBI" id="CHEBI:29035"/>
        <label>2</label>
    </ligand>
</feature>
<dbReference type="GO" id="GO:0046872">
    <property type="term" value="F:metal ion binding"/>
    <property type="evidence" value="ECO:0007669"/>
    <property type="project" value="UniProtKB-KW"/>
</dbReference>
<reference evidence="3" key="1">
    <citation type="journal article" date="2021" name="PeerJ">
        <title>Extensive microbial diversity within the chicken gut microbiome revealed by metagenomics and culture.</title>
        <authorList>
            <person name="Gilroy R."/>
            <person name="Ravi A."/>
            <person name="Getino M."/>
            <person name="Pursley I."/>
            <person name="Horton D.L."/>
            <person name="Alikhan N.F."/>
            <person name="Baker D."/>
            <person name="Gharbi K."/>
            <person name="Hall N."/>
            <person name="Watson M."/>
            <person name="Adriaenssens E.M."/>
            <person name="Foster-Nyarko E."/>
            <person name="Jarju S."/>
            <person name="Secka A."/>
            <person name="Antonio M."/>
            <person name="Oren A."/>
            <person name="Chaudhuri R.R."/>
            <person name="La Ragione R."/>
            <person name="Hildebrand F."/>
            <person name="Pallen M.J."/>
        </authorList>
    </citation>
    <scope>NUCLEOTIDE SEQUENCE</scope>
    <source>
        <strain evidence="3">CHK188-5543</strain>
    </source>
</reference>
<dbReference type="PANTHER" id="PTHR11014:SF63">
    <property type="entry name" value="METALLOPEPTIDASE, PUTATIVE (AFU_ORTHOLOGUE AFUA_6G09600)-RELATED"/>
    <property type="match status" value="1"/>
</dbReference>
<feature type="binding site" evidence="1">
    <location>
        <position position="107"/>
    </location>
    <ligand>
        <name>Mn(2+)</name>
        <dbReference type="ChEBI" id="CHEBI:29035"/>
        <label>2</label>
    </ligand>
</feature>
<dbReference type="Gene3D" id="3.40.630.10">
    <property type="entry name" value="Zn peptidases"/>
    <property type="match status" value="1"/>
</dbReference>
<evidence type="ECO:0000256" key="1">
    <source>
        <dbReference type="PIRSR" id="PIRSR005962-1"/>
    </source>
</evidence>
<feature type="binding site" evidence="1">
    <location>
        <position position="143"/>
    </location>
    <ligand>
        <name>Mn(2+)</name>
        <dbReference type="ChEBI" id="CHEBI:29035"/>
        <label>2</label>
    </ligand>
</feature>
<name>A0A9D1WS65_9FIRM</name>
<dbReference type="NCBIfam" id="TIGR01891">
    <property type="entry name" value="amidohydrolases"/>
    <property type="match status" value="1"/>
</dbReference>
<evidence type="ECO:0000313" key="3">
    <source>
        <dbReference type="EMBL" id="HIX65820.1"/>
    </source>
</evidence>
<feature type="domain" description="Peptidase M20 dimerisation" evidence="2">
    <location>
        <begin position="193"/>
        <end position="265"/>
    </location>
</feature>
<protein>
    <submittedName>
        <fullName evidence="3">Amidohydrolase</fullName>
    </submittedName>
</protein>
<dbReference type="InterPro" id="IPR002933">
    <property type="entry name" value="Peptidase_M20"/>
</dbReference>
<organism evidence="3 4">
    <name type="scientific">Candidatus Anaerotruncus excrementipullorum</name>
    <dbReference type="NCBI Taxonomy" id="2838465"/>
    <lineage>
        <taxon>Bacteria</taxon>
        <taxon>Bacillati</taxon>
        <taxon>Bacillota</taxon>
        <taxon>Clostridia</taxon>
        <taxon>Eubacteriales</taxon>
        <taxon>Oscillospiraceae</taxon>
        <taxon>Anaerotruncus</taxon>
    </lineage>
</organism>
<gene>
    <name evidence="3" type="ORF">H9736_06170</name>
</gene>
<comment type="caution">
    <text evidence="3">The sequence shown here is derived from an EMBL/GenBank/DDBJ whole genome shotgun (WGS) entry which is preliminary data.</text>
</comment>
<dbReference type="SUPFAM" id="SSF53187">
    <property type="entry name" value="Zn-dependent exopeptidases"/>
    <property type="match status" value="1"/>
</dbReference>
<keyword evidence="1" id="KW-0479">Metal-binding</keyword>
<dbReference type="PIRSF" id="PIRSF005962">
    <property type="entry name" value="Pept_M20D_amidohydro"/>
    <property type="match status" value="1"/>
</dbReference>
<dbReference type="InterPro" id="IPR036264">
    <property type="entry name" value="Bact_exopeptidase_dim_dom"/>
</dbReference>
<sequence>MNIAHEAGRAAPYVVAMRRYFHEHPELPNQEDATLRRVGEELKRMGIPWEEIPGGGLMGFLQGTHPGKGKTVLLRADVDALPVQENPHNLAQPRVCISQTPGVMHACGHDGHTAILLGAAKILSEHREQVAGQVLLLFERGEERGSGIPQVLAYLDQRGIRADTCYGTHLVSILDAGKIALNEGYTMSTEMCFRLTIHGKNGHVARPDLANSPIDCFAALYSALQNYRLTQVSPFQVFTFAVGQLQAGTIANTIPDSLFFAGSARVFDRERVGVPFRRYLETTAQEIAAAHGCTLEYNSLSGPAFPVYNDPPCTRFARQVIGEAVGRQAVCTSEPWMASEDFSCLQALYPGVFAFVGIRNPQKGTGADHHNEYFDLDEEALPLAVSGTVAYTLGFLQGKIDTAPRRWTRGIPALLGEIGYGEKAVREIYQRVASAQRVL</sequence>
<dbReference type="EMBL" id="DXES01000132">
    <property type="protein sequence ID" value="HIX65820.1"/>
    <property type="molecule type" value="Genomic_DNA"/>
</dbReference>
<dbReference type="Pfam" id="PF01546">
    <property type="entry name" value="Peptidase_M20"/>
    <property type="match status" value="1"/>
</dbReference>
<comment type="cofactor">
    <cofactor evidence="1">
        <name>Mn(2+)</name>
        <dbReference type="ChEBI" id="CHEBI:29035"/>
    </cofactor>
    <text evidence="1">The Mn(2+) ion enhances activity.</text>
</comment>
<evidence type="ECO:0000313" key="4">
    <source>
        <dbReference type="Proteomes" id="UP000886800"/>
    </source>
</evidence>
<accession>A0A9D1WS65</accession>